<keyword evidence="2 7" id="KW-0378">Hydrolase</keyword>
<dbReference type="Gene3D" id="3.20.20.80">
    <property type="entry name" value="Glycosidases"/>
    <property type="match status" value="2"/>
</dbReference>
<dbReference type="GO" id="GO:0005576">
    <property type="term" value="C:extracellular region"/>
    <property type="evidence" value="ECO:0007669"/>
    <property type="project" value="TreeGrafter"/>
</dbReference>
<evidence type="ECO:0000313" key="11">
    <source>
        <dbReference type="Proteomes" id="UP000707206"/>
    </source>
</evidence>
<dbReference type="EMBL" id="VIKU02000001">
    <property type="protein sequence ID" value="NHF59038.1"/>
    <property type="molecule type" value="Genomic_DNA"/>
</dbReference>
<dbReference type="InterPro" id="IPR017853">
    <property type="entry name" value="GH"/>
</dbReference>
<evidence type="ECO:0000259" key="9">
    <source>
        <dbReference type="Pfam" id="PF00150"/>
    </source>
</evidence>
<dbReference type="GO" id="GO:0008422">
    <property type="term" value="F:beta-glucosidase activity"/>
    <property type="evidence" value="ECO:0007669"/>
    <property type="project" value="TreeGrafter"/>
</dbReference>
<keyword evidence="11" id="KW-1185">Reference proteome</keyword>
<proteinExistence type="inferred from homology"/>
<keyword evidence="3" id="KW-0136">Cellulose degradation</keyword>
<keyword evidence="6" id="KW-0624">Polysaccharide degradation</keyword>
<dbReference type="RefSeq" id="WP_166204793.1">
    <property type="nucleotide sequence ID" value="NZ_VIKU02000001.1"/>
</dbReference>
<dbReference type="AlphaFoldDB" id="A0A967AU37"/>
<evidence type="ECO:0000256" key="8">
    <source>
        <dbReference type="SAM" id="MobiDB-lite"/>
    </source>
</evidence>
<dbReference type="PANTHER" id="PTHR31297:SF41">
    <property type="entry name" value="ENDOGLUCANASE, PUTATIVE (AFU_ORTHOLOGUE AFUA_5G01830)-RELATED"/>
    <property type="match status" value="1"/>
</dbReference>
<evidence type="ECO:0000256" key="5">
    <source>
        <dbReference type="ARBA" id="ARBA00023295"/>
    </source>
</evidence>
<dbReference type="Pfam" id="PF00150">
    <property type="entry name" value="Cellulase"/>
    <property type="match status" value="1"/>
</dbReference>
<dbReference type="Proteomes" id="UP000707206">
    <property type="component" value="Unassembled WGS sequence"/>
</dbReference>
<evidence type="ECO:0000256" key="1">
    <source>
        <dbReference type="ARBA" id="ARBA00005641"/>
    </source>
</evidence>
<feature type="region of interest" description="Disordered" evidence="8">
    <location>
        <begin position="23"/>
        <end position="42"/>
    </location>
</feature>
<evidence type="ECO:0000256" key="3">
    <source>
        <dbReference type="ARBA" id="ARBA00023001"/>
    </source>
</evidence>
<reference evidence="10" key="2">
    <citation type="submission" date="2020-03" db="EMBL/GenBank/DDBJ databases">
        <title>Flavobacteriaceae bacterium strain TP-CH-4, a member of the family Flavobacteriaceae isolated from a deep-sea seamount.</title>
        <authorList>
            <person name="Zhang D.-C."/>
        </authorList>
    </citation>
    <scope>NUCLEOTIDE SEQUENCE</scope>
    <source>
        <strain evidence="10">TP-CH-4</strain>
    </source>
</reference>
<name>A0A967AU37_9FLAO</name>
<evidence type="ECO:0000313" key="10">
    <source>
        <dbReference type="EMBL" id="NHF59038.1"/>
    </source>
</evidence>
<evidence type="ECO:0000256" key="7">
    <source>
        <dbReference type="RuleBase" id="RU361153"/>
    </source>
</evidence>
<organism evidence="10 11">
    <name type="scientific">Pelagihabitans pacificus</name>
    <dbReference type="NCBI Taxonomy" id="2696054"/>
    <lineage>
        <taxon>Bacteria</taxon>
        <taxon>Pseudomonadati</taxon>
        <taxon>Bacteroidota</taxon>
        <taxon>Flavobacteriia</taxon>
        <taxon>Flavobacteriales</taxon>
        <taxon>Flavobacteriaceae</taxon>
        <taxon>Pelagihabitans</taxon>
    </lineage>
</organism>
<evidence type="ECO:0000256" key="2">
    <source>
        <dbReference type="ARBA" id="ARBA00022801"/>
    </source>
</evidence>
<dbReference type="InterPro" id="IPR001547">
    <property type="entry name" value="Glyco_hydro_5"/>
</dbReference>
<keyword evidence="5 7" id="KW-0326">Glycosidase</keyword>
<dbReference type="SUPFAM" id="SSF51445">
    <property type="entry name" value="(Trans)glycosidases"/>
    <property type="match status" value="2"/>
</dbReference>
<sequence>MKLPSCLFLIFFLFVSCGNDDIPLTQNDPEPESEKPKGEDTFPEEYSENLLLQLEGTQLVDANKNTVYLQGVAFNNFIWENSALPPAHHTEIDYERVRSMGMNTIRFYMNYHYFEDDSDPYTYRQSGWDWLDQNIAWAKKHGIYLVLNMHVPQGGYQSQGEGDALWTNTENQNRLAALWKEIAKRYVNEVQIAGFGPVNEPVPTQSIDQWSQLAQKIIDAIRSVNRHHLIFLEKAIYVKGAQTDTNLNFPSVTGNNLIYEFHGYDPYFYTHQLLEFADLGDGGSYPDETVLEISESQWYTASFDNPSLPSGTTEWEYFEGVLYEVADPNIDIGIPALVGENVGGRVYFDDIIVTEYDENGDFVRTIYEANLTTLESWSYWSRNESGIGAVSNLEGRNDSNSLYIEGATTDANMSNYGEVFETRANHSYQISGWMKGENVAGNAECKIRLDFYSVDGPVLRRNRAYLESVIEKMAHWAKNRNAPLYMGEFGAGYPCFQDEKGGLDFVKDMVDIAKTNNIHFTYHAYHEDAFGLYLGFGLPDPSNVNQPLIDLFTEILNQ</sequence>
<reference evidence="10" key="1">
    <citation type="submission" date="2019-07" db="EMBL/GenBank/DDBJ databases">
        <authorList>
            <person name="De-Chao Zhang Q."/>
        </authorList>
    </citation>
    <scope>NUCLEOTIDE SEQUENCE</scope>
    <source>
        <strain evidence="10">TP-CH-4</strain>
    </source>
</reference>
<dbReference type="InterPro" id="IPR050386">
    <property type="entry name" value="Glycosyl_hydrolase_5"/>
</dbReference>
<dbReference type="PROSITE" id="PS51257">
    <property type="entry name" value="PROKAR_LIPOPROTEIN"/>
    <property type="match status" value="1"/>
</dbReference>
<comment type="similarity">
    <text evidence="1 7">Belongs to the glycosyl hydrolase 5 (cellulase A) family.</text>
</comment>
<dbReference type="PANTHER" id="PTHR31297">
    <property type="entry name" value="GLUCAN ENDO-1,6-BETA-GLUCOSIDASE B"/>
    <property type="match status" value="1"/>
</dbReference>
<accession>A0A967AU37</accession>
<protein>
    <submittedName>
        <fullName evidence="10">Glycoside hydrolase family 5 protein</fullName>
    </submittedName>
</protein>
<dbReference type="GO" id="GO:0009986">
    <property type="term" value="C:cell surface"/>
    <property type="evidence" value="ECO:0007669"/>
    <property type="project" value="TreeGrafter"/>
</dbReference>
<comment type="caution">
    <text evidence="10">The sequence shown here is derived from an EMBL/GenBank/DDBJ whole genome shotgun (WGS) entry which is preliminary data.</text>
</comment>
<dbReference type="GO" id="GO:0030245">
    <property type="term" value="P:cellulose catabolic process"/>
    <property type="evidence" value="ECO:0007669"/>
    <property type="project" value="UniProtKB-KW"/>
</dbReference>
<keyword evidence="4" id="KW-0119">Carbohydrate metabolism</keyword>
<evidence type="ECO:0000256" key="4">
    <source>
        <dbReference type="ARBA" id="ARBA00023277"/>
    </source>
</evidence>
<gene>
    <name evidence="10" type="ORF">FK220_006785</name>
</gene>
<feature type="domain" description="Glycoside hydrolase family 5" evidence="9">
    <location>
        <begin position="60"/>
        <end position="300"/>
    </location>
</feature>
<evidence type="ECO:0000256" key="6">
    <source>
        <dbReference type="ARBA" id="ARBA00023326"/>
    </source>
</evidence>